<evidence type="ECO:0000313" key="3">
    <source>
        <dbReference type="EMBL" id="KIN08946.1"/>
    </source>
</evidence>
<dbReference type="InParanoid" id="A0A0C3HL38"/>
<feature type="compositionally biased region" description="Polar residues" evidence="1">
    <location>
        <begin position="148"/>
        <end position="163"/>
    </location>
</feature>
<protein>
    <recommendedName>
        <fullName evidence="2">Subtelomeric hrmA-associated cluster protein AFUB-079030/YDR124W-like helical bundle domain-containing protein</fullName>
    </recommendedName>
</protein>
<dbReference type="EMBL" id="KN832870">
    <property type="protein sequence ID" value="KIN08946.1"/>
    <property type="molecule type" value="Genomic_DNA"/>
</dbReference>
<dbReference type="PANTHER" id="PTHR36102">
    <property type="entry name" value="CHROMOSOME 10, WHOLE GENOME SHOTGUN SEQUENCE"/>
    <property type="match status" value="1"/>
</dbReference>
<sequence>MENNWYPENPLFIDGRSIARPIHPGCLPIAAALKGCAGLLVKEFALVVLNENGEEDVYTSAALTPHQRRIFTDRFKVDFRSSVRKALARESGQGSLDHLYNEHHDGRSNIRDSSPAERIRRHFQPQLTPGCFGEDDSATDGKRKREISSPSGDSYPNEDSITTPARKTRRLVISDEAGVECFYLVRFKEMQQSACKIMGKAFVKFAEPKKQSHYPYSKGAIAAPPWWPDTKGNRSVRHKEPDHLLRPERIRLLVHILRMVAGPREKQCTAVQKLDLSVKKLEEVTMKSMLSWFNDPEHTENSSKEVLLKGIFKVAKAEERYKKGEIDDMTCILVTYDNRYRVNNPDDDEPGEDIEEVDESNQACLVPVPFSAPGPSFSPPNDFYGMHNTQFRPNIQNHSHNRIPSDNGPDPSSMLPPQGVADFDLSRRALPLFTSHPQQRNTYGWENGIVSRDPTSMPTSSQPFMSHTASYGFPLPISEHHFEASGYLPQSSLPRAYFQG</sequence>
<organism evidence="3 4">
    <name type="scientific">Oidiodendron maius (strain Zn)</name>
    <dbReference type="NCBI Taxonomy" id="913774"/>
    <lineage>
        <taxon>Eukaryota</taxon>
        <taxon>Fungi</taxon>
        <taxon>Dikarya</taxon>
        <taxon>Ascomycota</taxon>
        <taxon>Pezizomycotina</taxon>
        <taxon>Leotiomycetes</taxon>
        <taxon>Leotiomycetes incertae sedis</taxon>
        <taxon>Myxotrichaceae</taxon>
        <taxon>Oidiodendron</taxon>
    </lineage>
</organism>
<feature type="domain" description="Subtelomeric hrmA-associated cluster protein AFUB-079030/YDR124W-like helical bundle" evidence="2">
    <location>
        <begin position="173"/>
        <end position="316"/>
    </location>
</feature>
<dbReference type="PANTHER" id="PTHR36102:SF1">
    <property type="entry name" value="YDR124W-LIKE HELICAL BUNDLE DOMAIN-CONTAINING PROTEIN"/>
    <property type="match status" value="1"/>
</dbReference>
<accession>A0A0C3HL38</accession>
<dbReference type="Pfam" id="PF11001">
    <property type="entry name" value="AFUB_07903_YDR124W_hel"/>
    <property type="match status" value="1"/>
</dbReference>
<feature type="region of interest" description="Disordered" evidence="1">
    <location>
        <begin position="94"/>
        <end position="163"/>
    </location>
</feature>
<evidence type="ECO:0000313" key="4">
    <source>
        <dbReference type="Proteomes" id="UP000054321"/>
    </source>
</evidence>
<feature type="region of interest" description="Disordered" evidence="1">
    <location>
        <begin position="439"/>
        <end position="463"/>
    </location>
</feature>
<feature type="compositionally biased region" description="Basic and acidic residues" evidence="1">
    <location>
        <begin position="99"/>
        <end position="118"/>
    </location>
</feature>
<reference evidence="4" key="2">
    <citation type="submission" date="2015-01" db="EMBL/GenBank/DDBJ databases">
        <title>Evolutionary Origins and Diversification of the Mycorrhizal Mutualists.</title>
        <authorList>
            <consortium name="DOE Joint Genome Institute"/>
            <consortium name="Mycorrhizal Genomics Consortium"/>
            <person name="Kohler A."/>
            <person name="Kuo A."/>
            <person name="Nagy L.G."/>
            <person name="Floudas D."/>
            <person name="Copeland A."/>
            <person name="Barry K.W."/>
            <person name="Cichocki N."/>
            <person name="Veneault-Fourrey C."/>
            <person name="LaButti K."/>
            <person name="Lindquist E.A."/>
            <person name="Lipzen A."/>
            <person name="Lundell T."/>
            <person name="Morin E."/>
            <person name="Murat C."/>
            <person name="Riley R."/>
            <person name="Ohm R."/>
            <person name="Sun H."/>
            <person name="Tunlid A."/>
            <person name="Henrissat B."/>
            <person name="Grigoriev I.V."/>
            <person name="Hibbett D.S."/>
            <person name="Martin F."/>
        </authorList>
    </citation>
    <scope>NUCLEOTIDE SEQUENCE [LARGE SCALE GENOMIC DNA]</scope>
    <source>
        <strain evidence="4">Zn</strain>
    </source>
</reference>
<dbReference type="Proteomes" id="UP000054321">
    <property type="component" value="Unassembled WGS sequence"/>
</dbReference>
<dbReference type="HOGENOM" id="CLU_028911_0_0_1"/>
<evidence type="ECO:0000259" key="2">
    <source>
        <dbReference type="Pfam" id="PF11001"/>
    </source>
</evidence>
<name>A0A0C3HL38_OIDMZ</name>
<reference evidence="3 4" key="1">
    <citation type="submission" date="2014-04" db="EMBL/GenBank/DDBJ databases">
        <authorList>
            <consortium name="DOE Joint Genome Institute"/>
            <person name="Kuo A."/>
            <person name="Martino E."/>
            <person name="Perotto S."/>
            <person name="Kohler A."/>
            <person name="Nagy L.G."/>
            <person name="Floudas D."/>
            <person name="Copeland A."/>
            <person name="Barry K.W."/>
            <person name="Cichocki N."/>
            <person name="Veneault-Fourrey C."/>
            <person name="LaButti K."/>
            <person name="Lindquist E.A."/>
            <person name="Lipzen A."/>
            <person name="Lundell T."/>
            <person name="Morin E."/>
            <person name="Murat C."/>
            <person name="Sun H."/>
            <person name="Tunlid A."/>
            <person name="Henrissat B."/>
            <person name="Grigoriev I.V."/>
            <person name="Hibbett D.S."/>
            <person name="Martin F."/>
            <person name="Nordberg H.P."/>
            <person name="Cantor M.N."/>
            <person name="Hua S.X."/>
        </authorList>
    </citation>
    <scope>NUCLEOTIDE SEQUENCE [LARGE SCALE GENOMIC DNA]</scope>
    <source>
        <strain evidence="3 4">Zn</strain>
    </source>
</reference>
<keyword evidence="4" id="KW-1185">Reference proteome</keyword>
<evidence type="ECO:0000256" key="1">
    <source>
        <dbReference type="SAM" id="MobiDB-lite"/>
    </source>
</evidence>
<feature type="compositionally biased region" description="Polar residues" evidence="1">
    <location>
        <begin position="453"/>
        <end position="463"/>
    </location>
</feature>
<dbReference type="AlphaFoldDB" id="A0A0C3HL38"/>
<gene>
    <name evidence="3" type="ORF">OIDMADRAFT_48790</name>
</gene>
<dbReference type="OrthoDB" id="5338458at2759"/>
<dbReference type="InterPro" id="IPR021264">
    <property type="entry name" value="AFUB_079030/YDR124W-like"/>
</dbReference>
<dbReference type="STRING" id="913774.A0A0C3HL38"/>
<proteinExistence type="predicted"/>
<dbReference type="InterPro" id="IPR047092">
    <property type="entry name" value="AFUB_07903/YDR124W-like_hel"/>
</dbReference>